<accession>A0A2N1PJ28</accession>
<dbReference type="AlphaFoldDB" id="A0A2N1PJ28"/>
<comment type="caution">
    <text evidence="2">The sequence shown here is derived from an EMBL/GenBank/DDBJ whole genome shotgun (WGS) entry which is preliminary data.</text>
</comment>
<organism evidence="2 3">
    <name type="scientific">Candidatus Wallbacteria bacterium HGW-Wallbacteria-1</name>
    <dbReference type="NCBI Taxonomy" id="2013854"/>
    <lineage>
        <taxon>Bacteria</taxon>
        <taxon>Candidatus Walliibacteriota</taxon>
    </lineage>
</organism>
<dbReference type="InterPro" id="IPR025309">
    <property type="entry name" value="KTSC_dom"/>
</dbReference>
<proteinExistence type="predicted"/>
<dbReference type="Proteomes" id="UP000233256">
    <property type="component" value="Unassembled WGS sequence"/>
</dbReference>
<dbReference type="EMBL" id="PGXC01000050">
    <property type="protein sequence ID" value="PKK88353.1"/>
    <property type="molecule type" value="Genomic_DNA"/>
</dbReference>
<evidence type="ECO:0000313" key="3">
    <source>
        <dbReference type="Proteomes" id="UP000233256"/>
    </source>
</evidence>
<reference evidence="2 3" key="1">
    <citation type="journal article" date="2017" name="ISME J.">
        <title>Potential for microbial H2 and metal transformations associated with novel bacteria and archaea in deep terrestrial subsurface sediments.</title>
        <authorList>
            <person name="Hernsdorf A.W."/>
            <person name="Amano Y."/>
            <person name="Miyakawa K."/>
            <person name="Ise K."/>
            <person name="Suzuki Y."/>
            <person name="Anantharaman K."/>
            <person name="Probst A."/>
            <person name="Burstein D."/>
            <person name="Thomas B.C."/>
            <person name="Banfield J.F."/>
        </authorList>
    </citation>
    <scope>NUCLEOTIDE SEQUENCE [LARGE SCALE GENOMIC DNA]</scope>
    <source>
        <strain evidence="2">HGW-Wallbacteria-1</strain>
    </source>
</reference>
<name>A0A2N1PJ28_9BACT</name>
<sequence>MERVSVKSSSLKSIGYDETSKTLEIEFSSGGIYQYYEVPKNVYLGLILAESPGKFFHGRVNPTGYQFKKIS</sequence>
<dbReference type="Pfam" id="PF13619">
    <property type="entry name" value="KTSC"/>
    <property type="match status" value="1"/>
</dbReference>
<evidence type="ECO:0000313" key="2">
    <source>
        <dbReference type="EMBL" id="PKK88353.1"/>
    </source>
</evidence>
<protein>
    <submittedName>
        <fullName evidence="2">KTSC domain-containing protein</fullName>
    </submittedName>
</protein>
<feature type="domain" description="KTSC" evidence="1">
    <location>
        <begin position="7"/>
        <end position="62"/>
    </location>
</feature>
<evidence type="ECO:0000259" key="1">
    <source>
        <dbReference type="Pfam" id="PF13619"/>
    </source>
</evidence>
<gene>
    <name evidence="2" type="ORF">CVV64_19165</name>
</gene>